<organism evidence="5 6">
    <name type="scientific">Sphingobacterium daejeonense</name>
    <dbReference type="NCBI Taxonomy" id="371142"/>
    <lineage>
        <taxon>Bacteria</taxon>
        <taxon>Pseudomonadati</taxon>
        <taxon>Bacteroidota</taxon>
        <taxon>Sphingobacteriia</taxon>
        <taxon>Sphingobacteriales</taxon>
        <taxon>Sphingobacteriaceae</taxon>
        <taxon>Sphingobacterium</taxon>
    </lineage>
</organism>
<keyword evidence="2 5" id="KW-0560">Oxidoreductase</keyword>
<dbReference type="EC" id="1.1.1.35" evidence="5"/>
<dbReference type="Gene3D" id="1.10.1040.10">
    <property type="entry name" value="N-(1-d-carboxylethyl)-l-norvaline Dehydrogenase, domain 2"/>
    <property type="match status" value="1"/>
</dbReference>
<sequence>MPGKLKNIGVVGLGLMGSSIIVSFLKAGCRVIALTPLSEELEIGKKRVLEQLNLCKEMGLLSENEDYYTNNLIICDDYNFLKDCDLVNECVIEIEEIKKDVYHKIENVVHPKCIISTNTSAIPINILQQYFIKPDRFMGIHWAEPAYSTRFLEITCGIKTNVELAELVQKEAINWEKEPTLLYKDIRGFITNRLMYAVYRQGFELINKGIVDLAGLDKCFQYDIGQWITVMGLFKRMDYEGLDKYVSSYSVIFPLLSISNEVPPQMKRILEINGRGIHNLKGLYNHSSESAEILEDNLSTFNEEIYKLADLYRIKLKQFKLSEIKK</sequence>
<dbReference type="Proteomes" id="UP001597205">
    <property type="component" value="Unassembled WGS sequence"/>
</dbReference>
<feature type="domain" description="3-hydroxyacyl-CoA dehydrogenase NAD binding" evidence="4">
    <location>
        <begin position="7"/>
        <end position="185"/>
    </location>
</feature>
<proteinExistence type="inferred from homology"/>
<protein>
    <submittedName>
        <fullName evidence="5">3-hydroxyacyl-CoA dehydrogenase family protein</fullName>
        <ecNumber evidence="5">1.1.1.35</ecNumber>
    </submittedName>
</protein>
<dbReference type="PANTHER" id="PTHR48075:SF5">
    <property type="entry name" value="3-HYDROXYBUTYRYL-COA DEHYDROGENASE"/>
    <property type="match status" value="1"/>
</dbReference>
<dbReference type="InterPro" id="IPR036291">
    <property type="entry name" value="NAD(P)-bd_dom_sf"/>
</dbReference>
<dbReference type="Pfam" id="PF02737">
    <property type="entry name" value="3HCDH_N"/>
    <property type="match status" value="1"/>
</dbReference>
<accession>A0ABW3RK58</accession>
<reference evidence="6" key="1">
    <citation type="journal article" date="2019" name="Int. J. Syst. Evol. Microbiol.">
        <title>The Global Catalogue of Microorganisms (GCM) 10K type strain sequencing project: providing services to taxonomists for standard genome sequencing and annotation.</title>
        <authorList>
            <consortium name="The Broad Institute Genomics Platform"/>
            <consortium name="The Broad Institute Genome Sequencing Center for Infectious Disease"/>
            <person name="Wu L."/>
            <person name="Ma J."/>
        </authorList>
    </citation>
    <scope>NUCLEOTIDE SEQUENCE [LARGE SCALE GENOMIC DNA]</scope>
    <source>
        <strain evidence="6">CCUG 52468</strain>
    </source>
</reference>
<evidence type="ECO:0000313" key="5">
    <source>
        <dbReference type="EMBL" id="MFD1165594.1"/>
    </source>
</evidence>
<dbReference type="InterPro" id="IPR006176">
    <property type="entry name" value="3-OHacyl-CoA_DH_NAD-bd"/>
</dbReference>
<dbReference type="InterPro" id="IPR022694">
    <property type="entry name" value="3-OHacyl-CoA_DH"/>
</dbReference>
<gene>
    <name evidence="5" type="ORF">ACFQ2C_08265</name>
</gene>
<name>A0ABW3RK58_9SPHI</name>
<dbReference type="PANTHER" id="PTHR48075">
    <property type="entry name" value="3-HYDROXYACYL-COA DEHYDROGENASE FAMILY PROTEIN"/>
    <property type="match status" value="1"/>
</dbReference>
<dbReference type="PIRSF" id="PIRSF000105">
    <property type="entry name" value="HCDH"/>
    <property type="match status" value="1"/>
</dbReference>
<feature type="domain" description="3-hydroxyacyl-CoA dehydrogenase C-terminal" evidence="3">
    <location>
        <begin position="188"/>
        <end position="283"/>
    </location>
</feature>
<evidence type="ECO:0000313" key="6">
    <source>
        <dbReference type="Proteomes" id="UP001597205"/>
    </source>
</evidence>
<evidence type="ECO:0000256" key="1">
    <source>
        <dbReference type="ARBA" id="ARBA00009463"/>
    </source>
</evidence>
<evidence type="ECO:0000259" key="4">
    <source>
        <dbReference type="Pfam" id="PF02737"/>
    </source>
</evidence>
<dbReference type="PROSITE" id="PS00067">
    <property type="entry name" value="3HCDH"/>
    <property type="match status" value="1"/>
</dbReference>
<dbReference type="InterPro" id="IPR006108">
    <property type="entry name" value="3HC_DH_C"/>
</dbReference>
<keyword evidence="6" id="KW-1185">Reference proteome</keyword>
<dbReference type="GO" id="GO:0003857">
    <property type="term" value="F:(3S)-3-hydroxyacyl-CoA dehydrogenase (NAD+) activity"/>
    <property type="evidence" value="ECO:0007669"/>
    <property type="project" value="UniProtKB-EC"/>
</dbReference>
<dbReference type="Gene3D" id="3.40.50.720">
    <property type="entry name" value="NAD(P)-binding Rossmann-like Domain"/>
    <property type="match status" value="1"/>
</dbReference>
<dbReference type="InterPro" id="IPR008927">
    <property type="entry name" value="6-PGluconate_DH-like_C_sf"/>
</dbReference>
<dbReference type="SUPFAM" id="SSF48179">
    <property type="entry name" value="6-phosphogluconate dehydrogenase C-terminal domain-like"/>
    <property type="match status" value="1"/>
</dbReference>
<comment type="caution">
    <text evidence="5">The sequence shown here is derived from an EMBL/GenBank/DDBJ whole genome shotgun (WGS) entry which is preliminary data.</text>
</comment>
<evidence type="ECO:0000259" key="3">
    <source>
        <dbReference type="Pfam" id="PF00725"/>
    </source>
</evidence>
<comment type="similarity">
    <text evidence="1">Belongs to the 3-hydroxyacyl-CoA dehydrogenase family.</text>
</comment>
<dbReference type="RefSeq" id="WP_380895731.1">
    <property type="nucleotide sequence ID" value="NZ_JBHTKY010000009.1"/>
</dbReference>
<dbReference type="EMBL" id="JBHTKY010000009">
    <property type="protein sequence ID" value="MFD1165594.1"/>
    <property type="molecule type" value="Genomic_DNA"/>
</dbReference>
<dbReference type="SUPFAM" id="SSF51735">
    <property type="entry name" value="NAD(P)-binding Rossmann-fold domains"/>
    <property type="match status" value="1"/>
</dbReference>
<evidence type="ECO:0000256" key="2">
    <source>
        <dbReference type="ARBA" id="ARBA00023002"/>
    </source>
</evidence>
<dbReference type="Pfam" id="PF00725">
    <property type="entry name" value="3HCDH"/>
    <property type="match status" value="1"/>
</dbReference>
<dbReference type="InterPro" id="IPR013328">
    <property type="entry name" value="6PGD_dom2"/>
</dbReference>
<dbReference type="InterPro" id="IPR006180">
    <property type="entry name" value="3-OHacyl-CoA_DH_CS"/>
</dbReference>